<dbReference type="eggNOG" id="COG0252">
    <property type="taxonomic scope" value="Bacteria"/>
</dbReference>
<dbReference type="RefSeq" id="WP_011764171.1">
    <property type="nucleotide sequence ID" value="NC_008702.1"/>
</dbReference>
<comment type="similarity">
    <text evidence="1">Belongs to the asparaginase 1 family.</text>
</comment>
<dbReference type="EMBL" id="AM406670">
    <property type="protein sequence ID" value="CAL93053.1"/>
    <property type="molecule type" value="Genomic_DNA"/>
</dbReference>
<dbReference type="SFLD" id="SFLDS00057">
    <property type="entry name" value="Glutaminase/Asparaginase"/>
    <property type="match status" value="1"/>
</dbReference>
<reference evidence="9 10" key="1">
    <citation type="journal article" date="2006" name="Nat. Biotechnol.">
        <title>Complete genome of the mutualistic, N2-fixing grass endophyte Azoarcus sp. strain BH72.</title>
        <authorList>
            <person name="Krause A."/>
            <person name="Ramakumar A."/>
            <person name="Bartels D."/>
            <person name="Battistoni F."/>
            <person name="Bekel T."/>
            <person name="Boch J."/>
            <person name="Boehm M."/>
            <person name="Friedrich F."/>
            <person name="Hurek T."/>
            <person name="Krause L."/>
            <person name="Linke B."/>
            <person name="McHardy A.C."/>
            <person name="Sarkar A."/>
            <person name="Schneiker S."/>
            <person name="Syed A.A."/>
            <person name="Thauer R."/>
            <person name="Vorhoelter F.-J."/>
            <person name="Weidner S."/>
            <person name="Puehler A."/>
            <person name="Reinhold-Hurek B."/>
            <person name="Kaiser O."/>
            <person name="Goesmann A."/>
        </authorList>
    </citation>
    <scope>NUCLEOTIDE SEQUENCE [LARGE SCALE GENOMIC DNA]</scope>
    <source>
        <strain evidence="9 10">BH72</strain>
    </source>
</reference>
<feature type="binding site" evidence="4">
    <location>
        <begin position="95"/>
        <end position="96"/>
    </location>
    <ligand>
        <name>substrate</name>
    </ligand>
</feature>
<dbReference type="PANTHER" id="PTHR11707">
    <property type="entry name" value="L-ASPARAGINASE"/>
    <property type="match status" value="1"/>
</dbReference>
<dbReference type="InterPro" id="IPR040919">
    <property type="entry name" value="Asparaginase_C"/>
</dbReference>
<dbReference type="CDD" id="cd08964">
    <property type="entry name" value="L-asparaginase_II"/>
    <property type="match status" value="1"/>
</dbReference>
<evidence type="ECO:0000259" key="7">
    <source>
        <dbReference type="Pfam" id="PF00710"/>
    </source>
</evidence>
<evidence type="ECO:0000256" key="5">
    <source>
        <dbReference type="PROSITE-ProRule" id="PRU10099"/>
    </source>
</evidence>
<dbReference type="AlphaFoldDB" id="A1K2J8"/>
<dbReference type="GO" id="GO:0006528">
    <property type="term" value="P:asparagine metabolic process"/>
    <property type="evidence" value="ECO:0007669"/>
    <property type="project" value="InterPro"/>
</dbReference>
<dbReference type="Proteomes" id="UP000002588">
    <property type="component" value="Chromosome"/>
</dbReference>
<dbReference type="PROSITE" id="PS00917">
    <property type="entry name" value="ASN_GLN_ASE_2"/>
    <property type="match status" value="1"/>
</dbReference>
<dbReference type="PROSITE" id="PS51732">
    <property type="entry name" value="ASN_GLN_ASE_3"/>
    <property type="match status" value="1"/>
</dbReference>
<gene>
    <name evidence="9" type="ordered locus">azo0436</name>
</gene>
<dbReference type="InterPro" id="IPR036152">
    <property type="entry name" value="Asp/glu_Ase-like_sf"/>
</dbReference>
<evidence type="ECO:0000256" key="2">
    <source>
        <dbReference type="ARBA" id="ARBA00022801"/>
    </source>
</evidence>
<dbReference type="PANTHER" id="PTHR11707:SF28">
    <property type="entry name" value="60 KDA LYSOPHOSPHOLIPASE"/>
    <property type="match status" value="1"/>
</dbReference>
<evidence type="ECO:0000313" key="10">
    <source>
        <dbReference type="Proteomes" id="UP000002588"/>
    </source>
</evidence>
<evidence type="ECO:0000259" key="8">
    <source>
        <dbReference type="Pfam" id="PF17763"/>
    </source>
</evidence>
<organism evidence="9 10">
    <name type="scientific">Azoarcus sp. (strain BH72)</name>
    <dbReference type="NCBI Taxonomy" id="418699"/>
    <lineage>
        <taxon>Bacteria</taxon>
        <taxon>Pseudomonadati</taxon>
        <taxon>Pseudomonadota</taxon>
        <taxon>Betaproteobacteria</taxon>
        <taxon>Rhodocyclales</taxon>
        <taxon>Zoogloeaceae</taxon>
        <taxon>Azoarcus</taxon>
    </lineage>
</organism>
<dbReference type="PROSITE" id="PS00144">
    <property type="entry name" value="ASN_GLN_ASE_1"/>
    <property type="match status" value="1"/>
</dbReference>
<dbReference type="SUPFAM" id="SSF53774">
    <property type="entry name" value="Glutaminase/Asparaginase"/>
    <property type="match status" value="1"/>
</dbReference>
<dbReference type="GO" id="GO:0004067">
    <property type="term" value="F:asparaginase activity"/>
    <property type="evidence" value="ECO:0007669"/>
    <property type="project" value="UniProtKB-UniRule"/>
</dbReference>
<feature type="active site" evidence="5">
    <location>
        <position position="15"/>
    </location>
</feature>
<sequence>MPRQPVIALVATGGTIAGTADTPGAVTGYTAGVLGAEALLAAFPGLGEIAALRAETLFSLDSKDMAPAHWLALAQRVQALADDPAVDGVVITHGTDTLEESAFFVHLTVATAKPVVFTAAMRPATALSADGPMNLLAAVRVAAAPAFHGLGTLVAINDRVYAARDVQKQRTHGLDAFGAGEGAAVGRSDPARPGLLVNRDGGSCAAALASAALPAVEVLYVAAGASPALLDAVRGSGAAGAVLAFPGNGSVPEAWKPAIDAALHAGMVLVRASRVPAGPVGHDTRLPASLLSAGDLPPSKARVALMLALACDRPQRFCTLAAPH</sequence>
<protein>
    <submittedName>
        <fullName evidence="9">L-asparaginase II</fullName>
        <ecNumber evidence="9">3.5.1.1</ecNumber>
    </submittedName>
</protein>
<feature type="active site" description="O-isoaspartyl threonine intermediate" evidence="3">
    <location>
        <position position="15"/>
    </location>
</feature>
<accession>A1K2J8</accession>
<proteinExistence type="inferred from homology"/>
<dbReference type="InterPro" id="IPR020827">
    <property type="entry name" value="Asparaginase/glutaminase_AS1"/>
</dbReference>
<evidence type="ECO:0000256" key="3">
    <source>
        <dbReference type="PIRSR" id="PIRSR001220-1"/>
    </source>
</evidence>
<dbReference type="PRINTS" id="PR00139">
    <property type="entry name" value="ASNGLNASE"/>
</dbReference>
<dbReference type="STRING" id="62928.azo0436"/>
<feature type="domain" description="L-asparaginase N-terminal" evidence="7">
    <location>
        <begin position="7"/>
        <end position="188"/>
    </location>
</feature>
<dbReference type="Pfam" id="PF00710">
    <property type="entry name" value="Asparaginase"/>
    <property type="match status" value="1"/>
</dbReference>
<evidence type="ECO:0000313" key="9">
    <source>
        <dbReference type="EMBL" id="CAL93053.1"/>
    </source>
</evidence>
<dbReference type="InterPro" id="IPR037152">
    <property type="entry name" value="L-asparaginase_N_sf"/>
</dbReference>
<dbReference type="Gene3D" id="3.40.50.40">
    <property type="match status" value="1"/>
</dbReference>
<dbReference type="Pfam" id="PF17763">
    <property type="entry name" value="Asparaginase_C"/>
    <property type="match status" value="1"/>
</dbReference>
<name>A1K2J8_AZOSB</name>
<dbReference type="InterPro" id="IPR027474">
    <property type="entry name" value="L-asparaginase_N"/>
</dbReference>
<feature type="active site" evidence="6">
    <location>
        <position position="95"/>
    </location>
</feature>
<dbReference type="InterPro" id="IPR027475">
    <property type="entry name" value="Asparaginase/glutaminase_AS2"/>
</dbReference>
<dbReference type="PIRSF" id="PIRSF001220">
    <property type="entry name" value="L-ASNase_gatD"/>
    <property type="match status" value="1"/>
</dbReference>
<evidence type="ECO:0000256" key="6">
    <source>
        <dbReference type="PROSITE-ProRule" id="PRU10100"/>
    </source>
</evidence>
<dbReference type="SMART" id="SM00870">
    <property type="entry name" value="Asparaginase"/>
    <property type="match status" value="1"/>
</dbReference>
<dbReference type="InterPro" id="IPR006034">
    <property type="entry name" value="Asparaginase/glutaminase-like"/>
</dbReference>
<dbReference type="InterPro" id="IPR004550">
    <property type="entry name" value="AsnASE_II"/>
</dbReference>
<dbReference type="PIRSF" id="PIRSF500176">
    <property type="entry name" value="L_ASNase"/>
    <property type="match status" value="1"/>
</dbReference>
<feature type="domain" description="Asparaginase/glutaminase C-terminal" evidence="8">
    <location>
        <begin position="216"/>
        <end position="312"/>
    </location>
</feature>
<evidence type="ECO:0000256" key="4">
    <source>
        <dbReference type="PIRSR" id="PIRSR001220-2"/>
    </source>
</evidence>
<dbReference type="InterPro" id="IPR027473">
    <property type="entry name" value="L-asparaginase_C"/>
</dbReference>
<dbReference type="Gene3D" id="3.40.50.1170">
    <property type="entry name" value="L-asparaginase, N-terminal domain"/>
    <property type="match status" value="1"/>
</dbReference>
<dbReference type="KEGG" id="azo:azo0436"/>
<dbReference type="HOGENOM" id="CLU_019134_1_2_4"/>
<feature type="binding site" evidence="4">
    <location>
        <position position="62"/>
    </location>
    <ligand>
        <name>substrate</name>
    </ligand>
</feature>
<keyword evidence="10" id="KW-1185">Reference proteome</keyword>
<keyword evidence="2 9" id="KW-0378">Hydrolase</keyword>
<dbReference type="EC" id="3.5.1.1" evidence="9"/>
<dbReference type="FunFam" id="3.40.50.1170:FF:000001">
    <property type="entry name" value="L-asparaginase 2"/>
    <property type="match status" value="1"/>
</dbReference>
<evidence type="ECO:0000256" key="1">
    <source>
        <dbReference type="ARBA" id="ARBA00010518"/>
    </source>
</evidence>